<dbReference type="OrthoDB" id="9808773at2"/>
<dbReference type="NCBIfam" id="TIGR00138">
    <property type="entry name" value="rsmG_gidB"/>
    <property type="match status" value="1"/>
</dbReference>
<dbReference type="EC" id="2.1.1.-" evidence="6"/>
<feature type="binding site" evidence="6">
    <location>
        <begin position="130"/>
        <end position="131"/>
    </location>
    <ligand>
        <name>S-adenosyl-L-methionine</name>
        <dbReference type="ChEBI" id="CHEBI:59789"/>
    </ligand>
</feature>
<proteinExistence type="inferred from homology"/>
<dbReference type="SUPFAM" id="SSF53335">
    <property type="entry name" value="S-adenosyl-L-methionine-dependent methyltransferases"/>
    <property type="match status" value="1"/>
</dbReference>
<evidence type="ECO:0000256" key="4">
    <source>
        <dbReference type="ARBA" id="ARBA00022679"/>
    </source>
</evidence>
<organism evidence="7 8">
    <name type="scientific">Acetoanaerobium noterae</name>
    <dbReference type="NCBI Taxonomy" id="745369"/>
    <lineage>
        <taxon>Bacteria</taxon>
        <taxon>Bacillati</taxon>
        <taxon>Bacillota</taxon>
        <taxon>Clostridia</taxon>
        <taxon>Peptostreptococcales</taxon>
        <taxon>Filifactoraceae</taxon>
        <taxon>Acetoanaerobium</taxon>
    </lineage>
</organism>
<evidence type="ECO:0000256" key="2">
    <source>
        <dbReference type="ARBA" id="ARBA00022552"/>
    </source>
</evidence>
<gene>
    <name evidence="6" type="primary">rsmG</name>
    <name evidence="7" type="ORF">SAMN02745120_2553</name>
</gene>
<dbReference type="EMBL" id="FUYN01000006">
    <property type="protein sequence ID" value="SKB65740.1"/>
    <property type="molecule type" value="Genomic_DNA"/>
</dbReference>
<comment type="caution">
    <text evidence="6">Lacks conserved residue(s) required for the propagation of feature annotation.</text>
</comment>
<dbReference type="RefSeq" id="WP_079590312.1">
    <property type="nucleotide sequence ID" value="NZ_CP154629.1"/>
</dbReference>
<keyword evidence="1 6" id="KW-0963">Cytoplasm</keyword>
<comment type="similarity">
    <text evidence="6">Belongs to the methyltransferase superfamily. RNA methyltransferase RsmG family.</text>
</comment>
<comment type="function">
    <text evidence="6">Specifically methylates the N7 position of a guanine in 16S rRNA.</text>
</comment>
<evidence type="ECO:0000313" key="8">
    <source>
        <dbReference type="Proteomes" id="UP000243406"/>
    </source>
</evidence>
<dbReference type="Proteomes" id="UP000243406">
    <property type="component" value="Unassembled WGS sequence"/>
</dbReference>
<dbReference type="PANTHER" id="PTHR31760:SF0">
    <property type="entry name" value="S-ADENOSYL-L-METHIONINE-DEPENDENT METHYLTRANSFERASES SUPERFAMILY PROTEIN"/>
    <property type="match status" value="1"/>
</dbReference>
<feature type="binding site" evidence="6">
    <location>
        <position position="84"/>
    </location>
    <ligand>
        <name>S-adenosyl-L-methionine</name>
        <dbReference type="ChEBI" id="CHEBI:59789"/>
    </ligand>
</feature>
<sequence>MELDKILSQGLSSWNIDITENQQNNFKIYMDTLLEYNKVMNLTAIEDPEEIYTKHFLDSLSCLLVDELKTEGLKAIDVGTGAGFPSIPIKIMRPDIKMTMLDSLNKRINFLKEVGARVGLDNAEYLHSRAEDAGSNPKYREQYDIVLSRAVASLPVLLEYCSPFLKKGGYFICQKGPAAKSEVEQAKKALAVLGCSLEYIKEIDIPYTDLNHNILVIKKISNTPKNYPRKAGKPSKEPLI</sequence>
<dbReference type="HAMAP" id="MF_00074">
    <property type="entry name" value="16SrRNA_methyltr_G"/>
    <property type="match status" value="1"/>
</dbReference>
<keyword evidence="8" id="KW-1185">Reference proteome</keyword>
<dbReference type="AlphaFoldDB" id="A0A1T5D2M0"/>
<name>A0A1T5D2M0_9FIRM</name>
<keyword evidence="4 6" id="KW-0808">Transferase</keyword>
<comment type="subcellular location">
    <subcellularLocation>
        <location evidence="6">Cytoplasm</location>
    </subcellularLocation>
</comment>
<dbReference type="InterPro" id="IPR003682">
    <property type="entry name" value="rRNA_ssu_MeTfrase_G"/>
</dbReference>
<keyword evidence="2 6" id="KW-0698">rRNA processing</keyword>
<dbReference type="Pfam" id="PF02527">
    <property type="entry name" value="GidB"/>
    <property type="match status" value="1"/>
</dbReference>
<dbReference type="InterPro" id="IPR029063">
    <property type="entry name" value="SAM-dependent_MTases_sf"/>
</dbReference>
<keyword evidence="5 6" id="KW-0949">S-adenosyl-L-methionine</keyword>
<dbReference type="CDD" id="cd02440">
    <property type="entry name" value="AdoMet_MTases"/>
    <property type="match status" value="1"/>
</dbReference>
<dbReference type="GO" id="GO:0070043">
    <property type="term" value="F:rRNA (guanine-N7-)-methyltransferase activity"/>
    <property type="evidence" value="ECO:0007669"/>
    <property type="project" value="UniProtKB-UniRule"/>
</dbReference>
<accession>A0A1T5D2M0</accession>
<dbReference type="Gene3D" id="3.40.50.150">
    <property type="entry name" value="Vaccinia Virus protein VP39"/>
    <property type="match status" value="1"/>
</dbReference>
<evidence type="ECO:0000256" key="1">
    <source>
        <dbReference type="ARBA" id="ARBA00022490"/>
    </source>
</evidence>
<protein>
    <recommendedName>
        <fullName evidence="6">Ribosomal RNA small subunit methyltransferase G</fullName>
        <ecNumber evidence="6">2.1.1.-</ecNumber>
    </recommendedName>
    <alternativeName>
        <fullName evidence="6">16S rRNA 7-methylguanosine methyltransferase</fullName>
        <shortName evidence="6">16S rRNA m7G methyltransferase</shortName>
    </alternativeName>
</protein>
<dbReference type="PIRSF" id="PIRSF003078">
    <property type="entry name" value="GidB"/>
    <property type="match status" value="1"/>
</dbReference>
<dbReference type="FunFam" id="3.40.50.150:FF:000041">
    <property type="entry name" value="Ribosomal RNA small subunit methyltransferase G"/>
    <property type="match status" value="1"/>
</dbReference>
<dbReference type="PANTHER" id="PTHR31760">
    <property type="entry name" value="S-ADENOSYL-L-METHIONINE-DEPENDENT METHYLTRANSFERASES SUPERFAMILY PROTEIN"/>
    <property type="match status" value="1"/>
</dbReference>
<keyword evidence="3 6" id="KW-0489">Methyltransferase</keyword>
<feature type="binding site" evidence="6">
    <location>
        <position position="149"/>
    </location>
    <ligand>
        <name>S-adenosyl-L-methionine</name>
        <dbReference type="ChEBI" id="CHEBI:59789"/>
    </ligand>
</feature>
<evidence type="ECO:0000256" key="6">
    <source>
        <dbReference type="HAMAP-Rule" id="MF_00074"/>
    </source>
</evidence>
<evidence type="ECO:0000256" key="3">
    <source>
        <dbReference type="ARBA" id="ARBA00022603"/>
    </source>
</evidence>
<evidence type="ECO:0000256" key="5">
    <source>
        <dbReference type="ARBA" id="ARBA00022691"/>
    </source>
</evidence>
<feature type="binding site" evidence="6">
    <location>
        <position position="79"/>
    </location>
    <ligand>
        <name>S-adenosyl-L-methionine</name>
        <dbReference type="ChEBI" id="CHEBI:59789"/>
    </ligand>
</feature>
<reference evidence="8" key="1">
    <citation type="submission" date="2017-02" db="EMBL/GenBank/DDBJ databases">
        <authorList>
            <person name="Varghese N."/>
            <person name="Submissions S."/>
        </authorList>
    </citation>
    <scope>NUCLEOTIDE SEQUENCE [LARGE SCALE GENOMIC DNA]</scope>
    <source>
        <strain evidence="8">ATCC 35199</strain>
    </source>
</reference>
<dbReference type="GO" id="GO:0005829">
    <property type="term" value="C:cytosol"/>
    <property type="evidence" value="ECO:0007669"/>
    <property type="project" value="TreeGrafter"/>
</dbReference>
<evidence type="ECO:0000313" key="7">
    <source>
        <dbReference type="EMBL" id="SKB65740.1"/>
    </source>
</evidence>